<evidence type="ECO:0000256" key="2">
    <source>
        <dbReference type="ARBA" id="ARBA00022475"/>
    </source>
</evidence>
<feature type="compositionally biased region" description="Basic and acidic residues" evidence="8">
    <location>
        <begin position="10"/>
        <end position="21"/>
    </location>
</feature>
<feature type="domain" description="X8" evidence="9">
    <location>
        <begin position="226"/>
        <end position="310"/>
    </location>
</feature>
<accession>A0A2H9ZTP5</accession>
<evidence type="ECO:0000256" key="7">
    <source>
        <dbReference type="ARBA" id="ARBA00023180"/>
    </source>
</evidence>
<keyword evidence="11" id="KW-1185">Reference proteome</keyword>
<evidence type="ECO:0000256" key="3">
    <source>
        <dbReference type="ARBA" id="ARBA00022622"/>
    </source>
</evidence>
<dbReference type="Proteomes" id="UP000236161">
    <property type="component" value="Unassembled WGS sequence"/>
</dbReference>
<keyword evidence="6" id="KW-1015">Disulfide bond</keyword>
<reference evidence="10 11" key="1">
    <citation type="journal article" date="2017" name="Nature">
        <title>The Apostasia genome and the evolution of orchids.</title>
        <authorList>
            <person name="Zhang G.Q."/>
            <person name="Liu K.W."/>
            <person name="Li Z."/>
            <person name="Lohaus R."/>
            <person name="Hsiao Y.Y."/>
            <person name="Niu S.C."/>
            <person name="Wang J.Y."/>
            <person name="Lin Y.C."/>
            <person name="Xu Q."/>
            <person name="Chen L.J."/>
            <person name="Yoshida K."/>
            <person name="Fujiwara S."/>
            <person name="Wang Z.W."/>
            <person name="Zhang Y.Q."/>
            <person name="Mitsuda N."/>
            <person name="Wang M."/>
            <person name="Liu G.H."/>
            <person name="Pecoraro L."/>
            <person name="Huang H.X."/>
            <person name="Xiao X.J."/>
            <person name="Lin M."/>
            <person name="Wu X.Y."/>
            <person name="Wu W.L."/>
            <person name="Chen Y.Y."/>
            <person name="Chang S.B."/>
            <person name="Sakamoto S."/>
            <person name="Ohme-Takagi M."/>
            <person name="Yagi M."/>
            <person name="Zeng S.J."/>
            <person name="Shen C.Y."/>
            <person name="Yeh C.M."/>
            <person name="Luo Y.B."/>
            <person name="Tsai W.C."/>
            <person name="Van de Peer Y."/>
            <person name="Liu Z.J."/>
        </authorList>
    </citation>
    <scope>NUCLEOTIDE SEQUENCE [LARGE SCALE GENOMIC DNA]</scope>
    <source>
        <strain evidence="11">cv. Shenzhen</strain>
        <tissue evidence="10">Stem</tissue>
    </source>
</reference>
<dbReference type="GO" id="GO:0098552">
    <property type="term" value="C:side of membrane"/>
    <property type="evidence" value="ECO:0007669"/>
    <property type="project" value="UniProtKB-KW"/>
</dbReference>
<dbReference type="EC" id="2.7.13.3" evidence="10"/>
<dbReference type="OrthoDB" id="417697at2759"/>
<keyword evidence="4" id="KW-0732">Signal</keyword>
<proteinExistence type="predicted"/>
<keyword evidence="10" id="KW-0808">Transferase</keyword>
<dbReference type="PANTHER" id="PTHR31044:SF28">
    <property type="entry name" value="CARBOHYDRATE-BINDING X8 DOMAIN SUPERFAMILY PROTEIN"/>
    <property type="match status" value="1"/>
</dbReference>
<evidence type="ECO:0000313" key="11">
    <source>
        <dbReference type="Proteomes" id="UP000236161"/>
    </source>
</evidence>
<comment type="subcellular location">
    <subcellularLocation>
        <location evidence="1">Cell membrane</location>
        <topology evidence="1">Lipid-anchor</topology>
        <topology evidence="1">GPI-anchor</topology>
    </subcellularLocation>
</comment>
<sequence length="313" mass="33897">MKGLWVAPKPKAERERERERDRERQKFQQIMEQRTDFSVFLSLFLCLLAGGNLPTLCEGRSSKHLKSSNPSFMSFKQVNRGQEIKAVKHLGSFSMAYPFSFPPFDAAMGPSSSPQDFPPYCIYPPPLPPTGPLQSSPPPPSFGPGSPFVVPSPPGFQPIPPGFQPSPPIFVPTPPIILPTPPGYAPIPPTPSPPEFVPGPPLFLPPVIYPPPSVPPPPHEITAPGLWCVAKPTVPDPIIQEAMNYACGSGADCDAIEPNGSCYQPDTLLAHASFAFNSYWQRTKVAGATCDFGGTAMLITRDPSYDGCQFILS</sequence>
<evidence type="ECO:0000256" key="8">
    <source>
        <dbReference type="SAM" id="MobiDB-lite"/>
    </source>
</evidence>
<keyword evidence="3" id="KW-0449">Lipoprotein</keyword>
<evidence type="ECO:0000313" key="10">
    <source>
        <dbReference type="EMBL" id="PKA46671.1"/>
    </source>
</evidence>
<keyword evidence="2" id="KW-1003">Cell membrane</keyword>
<name>A0A2H9ZTP5_9ASPA</name>
<dbReference type="AlphaFoldDB" id="A0A2H9ZTP5"/>
<dbReference type="GO" id="GO:0009506">
    <property type="term" value="C:plasmodesma"/>
    <property type="evidence" value="ECO:0007669"/>
    <property type="project" value="UniProtKB-ARBA"/>
</dbReference>
<dbReference type="Gene3D" id="1.20.58.1040">
    <property type="match status" value="1"/>
</dbReference>
<dbReference type="GO" id="GO:0004673">
    <property type="term" value="F:protein histidine kinase activity"/>
    <property type="evidence" value="ECO:0007669"/>
    <property type="project" value="UniProtKB-EC"/>
</dbReference>
<dbReference type="SMART" id="SM00768">
    <property type="entry name" value="X8"/>
    <property type="match status" value="1"/>
</dbReference>
<dbReference type="EMBL" id="KZ454055">
    <property type="protein sequence ID" value="PKA46671.1"/>
    <property type="molecule type" value="Genomic_DNA"/>
</dbReference>
<dbReference type="PANTHER" id="PTHR31044">
    <property type="entry name" value="BETA-1,3 GLUCANASE"/>
    <property type="match status" value="1"/>
</dbReference>
<protein>
    <submittedName>
        <fullName evidence="10">Glucan endo-1,3-beta-glucosidase 4</fullName>
        <ecNumber evidence="10">2.7.13.3</ecNumber>
    </submittedName>
</protein>
<keyword evidence="5" id="KW-0472">Membrane</keyword>
<evidence type="ECO:0000256" key="1">
    <source>
        <dbReference type="ARBA" id="ARBA00004609"/>
    </source>
</evidence>
<gene>
    <name evidence="10" type="ORF">AXF42_Ash019654</name>
</gene>
<keyword evidence="7" id="KW-0325">Glycoprotein</keyword>
<evidence type="ECO:0000256" key="4">
    <source>
        <dbReference type="ARBA" id="ARBA00022729"/>
    </source>
</evidence>
<evidence type="ECO:0000256" key="6">
    <source>
        <dbReference type="ARBA" id="ARBA00023157"/>
    </source>
</evidence>
<dbReference type="Pfam" id="PF07983">
    <property type="entry name" value="X8"/>
    <property type="match status" value="1"/>
</dbReference>
<keyword evidence="3" id="KW-0336">GPI-anchor</keyword>
<evidence type="ECO:0000256" key="5">
    <source>
        <dbReference type="ARBA" id="ARBA00023136"/>
    </source>
</evidence>
<organism evidence="10 11">
    <name type="scientific">Apostasia shenzhenica</name>
    <dbReference type="NCBI Taxonomy" id="1088818"/>
    <lineage>
        <taxon>Eukaryota</taxon>
        <taxon>Viridiplantae</taxon>
        <taxon>Streptophyta</taxon>
        <taxon>Embryophyta</taxon>
        <taxon>Tracheophyta</taxon>
        <taxon>Spermatophyta</taxon>
        <taxon>Magnoliopsida</taxon>
        <taxon>Liliopsida</taxon>
        <taxon>Asparagales</taxon>
        <taxon>Orchidaceae</taxon>
        <taxon>Apostasioideae</taxon>
        <taxon>Apostasia</taxon>
    </lineage>
</organism>
<dbReference type="InterPro" id="IPR012946">
    <property type="entry name" value="X8"/>
</dbReference>
<evidence type="ECO:0000259" key="9">
    <source>
        <dbReference type="SMART" id="SM00768"/>
    </source>
</evidence>
<dbReference type="PRINTS" id="PR01217">
    <property type="entry name" value="PRICHEXTENSN"/>
</dbReference>
<dbReference type="FunFam" id="1.20.58.1040:FF:000001">
    <property type="entry name" value="Glucan endo-1,3-beta-glucosidase 4"/>
    <property type="match status" value="1"/>
</dbReference>
<feature type="region of interest" description="Disordered" evidence="8">
    <location>
        <begin position="1"/>
        <end position="21"/>
    </location>
</feature>
<dbReference type="InterPro" id="IPR044788">
    <property type="entry name" value="X8_dom_prot"/>
</dbReference>
<dbReference type="GO" id="GO:0005886">
    <property type="term" value="C:plasma membrane"/>
    <property type="evidence" value="ECO:0007669"/>
    <property type="project" value="UniProtKB-SubCell"/>
</dbReference>
<dbReference type="STRING" id="1088818.A0A2H9ZTP5"/>